<keyword evidence="3 6" id="KW-1133">Transmembrane helix</keyword>
<comment type="caution">
    <text evidence="7">The sequence shown here is derived from an EMBL/GenBank/DDBJ whole genome shotgun (WGS) entry which is preliminary data.</text>
</comment>
<feature type="region of interest" description="Disordered" evidence="5">
    <location>
        <begin position="445"/>
        <end position="466"/>
    </location>
</feature>
<keyword evidence="2 6" id="KW-0812">Transmembrane</keyword>
<protein>
    <submittedName>
        <fullName evidence="7">Organic solute transporter Ostalpha-domain-containing protein</fullName>
    </submittedName>
</protein>
<feature type="transmembrane region" description="Helical" evidence="6">
    <location>
        <begin position="283"/>
        <end position="310"/>
    </location>
</feature>
<dbReference type="InterPro" id="IPR005178">
    <property type="entry name" value="Ostalpha/TMEM184C"/>
</dbReference>
<reference evidence="7" key="2">
    <citation type="submission" date="2023-01" db="EMBL/GenBank/DDBJ databases">
        <authorList>
            <person name="Petersen C."/>
        </authorList>
    </citation>
    <scope>NUCLEOTIDE SEQUENCE</scope>
    <source>
        <strain evidence="7">IBT 17514</strain>
    </source>
</reference>
<dbReference type="EMBL" id="JAQJAN010000002">
    <property type="protein sequence ID" value="KAJ5738065.1"/>
    <property type="molecule type" value="Genomic_DNA"/>
</dbReference>
<evidence type="ECO:0000256" key="6">
    <source>
        <dbReference type="SAM" id="Phobius"/>
    </source>
</evidence>
<evidence type="ECO:0000256" key="2">
    <source>
        <dbReference type="ARBA" id="ARBA00022692"/>
    </source>
</evidence>
<dbReference type="PANTHER" id="PTHR23423">
    <property type="entry name" value="ORGANIC SOLUTE TRANSPORTER-RELATED"/>
    <property type="match status" value="1"/>
</dbReference>
<dbReference type="GO" id="GO:0016020">
    <property type="term" value="C:membrane"/>
    <property type="evidence" value="ECO:0007669"/>
    <property type="project" value="UniProtKB-SubCell"/>
</dbReference>
<keyword evidence="8" id="KW-1185">Reference proteome</keyword>
<keyword evidence="4 6" id="KW-0472">Membrane</keyword>
<gene>
    <name evidence="7" type="ORF">N7493_001220</name>
</gene>
<evidence type="ECO:0000256" key="5">
    <source>
        <dbReference type="SAM" id="MobiDB-lite"/>
    </source>
</evidence>
<dbReference type="Pfam" id="PF03619">
    <property type="entry name" value="Solute_trans_a"/>
    <property type="match status" value="1"/>
</dbReference>
<evidence type="ECO:0000313" key="8">
    <source>
        <dbReference type="Proteomes" id="UP001215712"/>
    </source>
</evidence>
<proteinExistence type="predicted"/>
<evidence type="ECO:0000256" key="4">
    <source>
        <dbReference type="ARBA" id="ARBA00023136"/>
    </source>
</evidence>
<accession>A0AAD6HUR2</accession>
<organism evidence="7 8">
    <name type="scientific">Penicillium malachiteum</name>
    <dbReference type="NCBI Taxonomy" id="1324776"/>
    <lineage>
        <taxon>Eukaryota</taxon>
        <taxon>Fungi</taxon>
        <taxon>Dikarya</taxon>
        <taxon>Ascomycota</taxon>
        <taxon>Pezizomycotina</taxon>
        <taxon>Eurotiomycetes</taxon>
        <taxon>Eurotiomycetidae</taxon>
        <taxon>Eurotiales</taxon>
        <taxon>Aspergillaceae</taxon>
        <taxon>Penicillium</taxon>
    </lineage>
</organism>
<reference evidence="7" key="1">
    <citation type="journal article" date="2023" name="IMA Fungus">
        <title>Comparative genomic study of the Penicillium genus elucidates a diverse pangenome and 15 lateral gene transfer events.</title>
        <authorList>
            <person name="Petersen C."/>
            <person name="Sorensen T."/>
            <person name="Nielsen M.R."/>
            <person name="Sondergaard T.E."/>
            <person name="Sorensen J.L."/>
            <person name="Fitzpatrick D.A."/>
            <person name="Frisvad J.C."/>
            <person name="Nielsen K.L."/>
        </authorList>
    </citation>
    <scope>NUCLEOTIDE SEQUENCE</scope>
    <source>
        <strain evidence="7">IBT 17514</strain>
    </source>
</reference>
<evidence type="ECO:0000256" key="3">
    <source>
        <dbReference type="ARBA" id="ARBA00022989"/>
    </source>
</evidence>
<evidence type="ECO:0000313" key="7">
    <source>
        <dbReference type="EMBL" id="KAJ5738065.1"/>
    </source>
</evidence>
<comment type="subcellular location">
    <subcellularLocation>
        <location evidence="1">Membrane</location>
        <topology evidence="1">Multi-pass membrane protein</topology>
    </subcellularLocation>
</comment>
<dbReference type="SMART" id="SM01417">
    <property type="entry name" value="Solute_trans_a"/>
    <property type="match status" value="1"/>
</dbReference>
<feature type="transmembrane region" description="Helical" evidence="6">
    <location>
        <begin position="178"/>
        <end position="196"/>
    </location>
</feature>
<name>A0AAD6HUR2_9EURO</name>
<dbReference type="Proteomes" id="UP001215712">
    <property type="component" value="Unassembled WGS sequence"/>
</dbReference>
<dbReference type="AlphaFoldDB" id="A0AAD6HUR2"/>
<evidence type="ECO:0000256" key="1">
    <source>
        <dbReference type="ARBA" id="ARBA00004141"/>
    </source>
</evidence>
<feature type="transmembrane region" description="Helical" evidence="6">
    <location>
        <begin position="106"/>
        <end position="129"/>
    </location>
</feature>
<feature type="transmembrane region" description="Helical" evidence="6">
    <location>
        <begin position="141"/>
        <end position="163"/>
    </location>
</feature>
<feature type="transmembrane region" description="Helical" evidence="6">
    <location>
        <begin position="322"/>
        <end position="345"/>
    </location>
</feature>
<sequence>MVGPGDESRKKCPIALRGILPEKRKKSSTTPIMIGTKGWTQLTIDYFSRLIFRCDPTSEAMLLSSFSYKGTGVPSTSSLDLSGTAKEDITIHEADLWSGGITFHELAVIISAVCTVLAAILAFIIMIGHATHYSNPAEQRYIIRILFMIPVYAISSFLCIYFYRHSVYYELIGDCYEPFAIASFFTLLCAYIAPVLHDQKEYFRTIVPKNWLWPMNWMQKCCCGDRDKGKLRKPRSGLTWFNVIWIGVFQYCFLRVVMTIIAVAAEAADRYCEDSDSPKFAHIWDICIQVICIESVAVTIAMYCLIQFYYQIKDDIAHHRPFLKILCIKLVIFLSFWQSTIIDWLTSSGTIKSSSKVQLFDWNNALPNLLICIEMFLFAILHFWGFPSKEYILTEEARKEGGQRYYGGWMGCKAFLDAANPWDLIKATARGTRWLFVGRRHREEDPSYDMDLPKQEPRASKETPVV</sequence>
<feature type="transmembrane region" description="Helical" evidence="6">
    <location>
        <begin position="238"/>
        <end position="263"/>
    </location>
</feature>
<feature type="transmembrane region" description="Helical" evidence="6">
    <location>
        <begin position="365"/>
        <end position="384"/>
    </location>
</feature>